<dbReference type="Gene3D" id="6.10.140.100">
    <property type="match status" value="1"/>
</dbReference>
<evidence type="ECO:0000256" key="1">
    <source>
        <dbReference type="SAM" id="MobiDB-lite"/>
    </source>
</evidence>
<feature type="compositionally biased region" description="Low complexity" evidence="1">
    <location>
        <begin position="29"/>
        <end position="44"/>
    </location>
</feature>
<gene>
    <name evidence="2" type="ORF">PHLCEN_2v138</name>
</gene>
<keyword evidence="3" id="KW-1185">Reference proteome</keyword>
<evidence type="ECO:0000313" key="3">
    <source>
        <dbReference type="Proteomes" id="UP000186601"/>
    </source>
</evidence>
<dbReference type="OrthoDB" id="10063692at2759"/>
<sequence>MALARTEVDELAASILEPSSVPRLRKYESPAGSSSVPPSRSPPSIEYDDLADVDADLQAALQASLMDRHTTDFALPDRGQSFSVPIASRSNVNGRFETPTQVDRGYGVLVESDDDEDMEEDFPQPPVIPPPGFAAPRVIPPPNFAVDDDPIAASRARGQAYMDQVRRQQEAALQNSYQEEIARMEAGVPTRRNTRQAEEDAELQRAIEASRALHEAQGSRSRVNDEDDESADDSDYVPSPQHITPPPSTAIYDSHRVYDDDDAELQAALKASLEDMPEGFRVPSTPPRPQPPSLAAAPEHLTVPVTPAGEDHDGSDIDTVSEAESSMVVEPPPELSMEEMRRRRLAKFGG</sequence>
<proteinExistence type="predicted"/>
<feature type="compositionally biased region" description="Basic and acidic residues" evidence="1">
    <location>
        <begin position="195"/>
        <end position="205"/>
    </location>
</feature>
<feature type="compositionally biased region" description="Pro residues" evidence="1">
    <location>
        <begin position="123"/>
        <end position="143"/>
    </location>
</feature>
<comment type="caution">
    <text evidence="2">The sequence shown here is derived from an EMBL/GenBank/DDBJ whole genome shotgun (WGS) entry which is preliminary data.</text>
</comment>
<dbReference type="STRING" id="98765.A0A2R6S727"/>
<dbReference type="SMART" id="SM00726">
    <property type="entry name" value="UIM"/>
    <property type="match status" value="3"/>
</dbReference>
<organism evidence="2 3">
    <name type="scientific">Hermanssonia centrifuga</name>
    <dbReference type="NCBI Taxonomy" id="98765"/>
    <lineage>
        <taxon>Eukaryota</taxon>
        <taxon>Fungi</taxon>
        <taxon>Dikarya</taxon>
        <taxon>Basidiomycota</taxon>
        <taxon>Agaricomycotina</taxon>
        <taxon>Agaricomycetes</taxon>
        <taxon>Polyporales</taxon>
        <taxon>Meruliaceae</taxon>
        <taxon>Hermanssonia</taxon>
    </lineage>
</organism>
<dbReference type="Proteomes" id="UP000186601">
    <property type="component" value="Unassembled WGS sequence"/>
</dbReference>
<feature type="compositionally biased region" description="Acidic residues" evidence="1">
    <location>
        <begin position="225"/>
        <end position="235"/>
    </location>
</feature>
<feature type="region of interest" description="Disordered" evidence="1">
    <location>
        <begin position="114"/>
        <end position="149"/>
    </location>
</feature>
<name>A0A2R6S727_9APHY</name>
<reference evidence="2 3" key="1">
    <citation type="submission" date="2018-02" db="EMBL/GenBank/DDBJ databases">
        <title>Genome sequence of the basidiomycete white-rot fungus Phlebia centrifuga.</title>
        <authorList>
            <person name="Granchi Z."/>
            <person name="Peng M."/>
            <person name="de Vries R.P."/>
            <person name="Hilden K."/>
            <person name="Makela M.R."/>
            <person name="Grigoriev I."/>
            <person name="Riley R."/>
        </authorList>
    </citation>
    <scope>NUCLEOTIDE SEQUENCE [LARGE SCALE GENOMIC DNA]</scope>
    <source>
        <strain evidence="2 3">FBCC195</strain>
    </source>
</reference>
<dbReference type="AlphaFoldDB" id="A0A2R6S727"/>
<feature type="region of interest" description="Disordered" evidence="1">
    <location>
        <begin position="183"/>
        <end position="350"/>
    </location>
</feature>
<dbReference type="PROSITE" id="PS50330">
    <property type="entry name" value="UIM"/>
    <property type="match status" value="2"/>
</dbReference>
<protein>
    <submittedName>
        <fullName evidence="2">Uncharacterized protein</fullName>
    </submittedName>
</protein>
<evidence type="ECO:0000313" key="2">
    <source>
        <dbReference type="EMBL" id="PSS38053.1"/>
    </source>
</evidence>
<dbReference type="InterPro" id="IPR003903">
    <property type="entry name" value="UIM_dom"/>
</dbReference>
<feature type="region of interest" description="Disordered" evidence="1">
    <location>
        <begin position="22"/>
        <end position="47"/>
    </location>
</feature>
<dbReference type="EMBL" id="MLYV02000010">
    <property type="protein sequence ID" value="PSS38053.1"/>
    <property type="molecule type" value="Genomic_DNA"/>
</dbReference>
<accession>A0A2R6S727</accession>